<organism evidence="6 7">
    <name type="scientific">Acidipila rosea</name>
    <dbReference type="NCBI Taxonomy" id="768535"/>
    <lineage>
        <taxon>Bacteria</taxon>
        <taxon>Pseudomonadati</taxon>
        <taxon>Acidobacteriota</taxon>
        <taxon>Terriglobia</taxon>
        <taxon>Terriglobales</taxon>
        <taxon>Acidobacteriaceae</taxon>
        <taxon>Acidipila</taxon>
    </lineage>
</organism>
<protein>
    <submittedName>
        <fullName evidence="6">Starch phosphorylase</fullName>
    </submittedName>
</protein>
<feature type="modified residue" description="N6-(pyridoxal phosphate)lysine" evidence="4">
    <location>
        <position position="605"/>
    </location>
</feature>
<gene>
    <name evidence="6" type="ORF">C7378_2365</name>
</gene>
<dbReference type="SUPFAM" id="SSF53756">
    <property type="entry name" value="UDP-Glycosyltransferase/glycogen phosphorylase"/>
    <property type="match status" value="1"/>
</dbReference>
<keyword evidence="4" id="KW-0663">Pyridoxal phosphate</keyword>
<name>A0A4R1L3Z1_9BACT</name>
<dbReference type="InterPro" id="IPR011834">
    <property type="entry name" value="Agluc_phsphrylas"/>
</dbReference>
<dbReference type="EMBL" id="SMGK01000003">
    <property type="protein sequence ID" value="TCK72775.1"/>
    <property type="molecule type" value="Genomic_DNA"/>
</dbReference>
<dbReference type="NCBIfam" id="TIGR02094">
    <property type="entry name" value="more_P_ylases"/>
    <property type="match status" value="1"/>
</dbReference>
<reference evidence="6 7" key="1">
    <citation type="submission" date="2019-03" db="EMBL/GenBank/DDBJ databases">
        <title>Genomic Encyclopedia of Type Strains, Phase IV (KMG-IV): sequencing the most valuable type-strain genomes for metagenomic binning, comparative biology and taxonomic classification.</title>
        <authorList>
            <person name="Goeker M."/>
        </authorList>
    </citation>
    <scope>NUCLEOTIDE SEQUENCE [LARGE SCALE GENOMIC DNA]</scope>
    <source>
        <strain evidence="6 7">DSM 103428</strain>
    </source>
</reference>
<dbReference type="Pfam" id="PF11897">
    <property type="entry name" value="DUF3417"/>
    <property type="match status" value="1"/>
</dbReference>
<proteinExistence type="inferred from homology"/>
<evidence type="ECO:0000313" key="7">
    <source>
        <dbReference type="Proteomes" id="UP000295210"/>
    </source>
</evidence>
<keyword evidence="7" id="KW-1185">Reference proteome</keyword>
<dbReference type="OrthoDB" id="9760804at2"/>
<accession>A0A4R1L3Z1</accession>
<evidence type="ECO:0000256" key="3">
    <source>
        <dbReference type="ARBA" id="ARBA00022533"/>
    </source>
</evidence>
<comment type="similarity">
    <text evidence="2">Belongs to the glycogen phosphorylase family.</text>
</comment>
<evidence type="ECO:0000313" key="6">
    <source>
        <dbReference type="EMBL" id="TCK72775.1"/>
    </source>
</evidence>
<dbReference type="AlphaFoldDB" id="A0A4R1L3Z1"/>
<dbReference type="GO" id="GO:0005975">
    <property type="term" value="P:carbohydrate metabolic process"/>
    <property type="evidence" value="ECO:0007669"/>
    <property type="project" value="InterPro"/>
</dbReference>
<dbReference type="RefSeq" id="WP_131996615.1">
    <property type="nucleotide sequence ID" value="NZ_SMGK01000003.1"/>
</dbReference>
<evidence type="ECO:0000256" key="2">
    <source>
        <dbReference type="ARBA" id="ARBA00006047"/>
    </source>
</evidence>
<keyword evidence="3" id="KW-0021">Allosteric enzyme</keyword>
<dbReference type="Gene3D" id="3.40.50.2000">
    <property type="entry name" value="Glycogen Phosphorylase B"/>
    <property type="match status" value="3"/>
</dbReference>
<dbReference type="Proteomes" id="UP000295210">
    <property type="component" value="Unassembled WGS sequence"/>
</dbReference>
<feature type="domain" description="DUF3417" evidence="5">
    <location>
        <begin position="15"/>
        <end position="119"/>
    </location>
</feature>
<evidence type="ECO:0000256" key="1">
    <source>
        <dbReference type="ARBA" id="ARBA00001275"/>
    </source>
</evidence>
<comment type="catalytic activity">
    <reaction evidence="1">
        <text>[(1-&gt;4)-alpha-D-glucosyl](n) + phosphate = [(1-&gt;4)-alpha-D-glucosyl](n-1) + alpha-D-glucose 1-phosphate</text>
        <dbReference type="Rhea" id="RHEA:41732"/>
        <dbReference type="Rhea" id="RHEA-COMP:9584"/>
        <dbReference type="Rhea" id="RHEA-COMP:9586"/>
        <dbReference type="ChEBI" id="CHEBI:15444"/>
        <dbReference type="ChEBI" id="CHEBI:43474"/>
        <dbReference type="ChEBI" id="CHEBI:58601"/>
        <dbReference type="EC" id="2.4.1.1"/>
    </reaction>
</comment>
<evidence type="ECO:0000256" key="4">
    <source>
        <dbReference type="PIRSR" id="PIRSR000460-1"/>
    </source>
</evidence>
<dbReference type="PANTHER" id="PTHR42655:SF1">
    <property type="entry name" value="GLYCOGEN PHOSPHORYLASE"/>
    <property type="match status" value="1"/>
</dbReference>
<dbReference type="InterPro" id="IPR024517">
    <property type="entry name" value="Glycogen_phosphorylase_DUF3417"/>
</dbReference>
<dbReference type="GO" id="GO:0008184">
    <property type="term" value="F:glycogen phosphorylase activity"/>
    <property type="evidence" value="ECO:0007669"/>
    <property type="project" value="InterPro"/>
</dbReference>
<dbReference type="PIRSF" id="PIRSF000460">
    <property type="entry name" value="Pprylas_GlgP"/>
    <property type="match status" value="1"/>
</dbReference>
<dbReference type="GO" id="GO:0030170">
    <property type="term" value="F:pyridoxal phosphate binding"/>
    <property type="evidence" value="ECO:0007669"/>
    <property type="project" value="InterPro"/>
</dbReference>
<comment type="caution">
    <text evidence="6">The sequence shown here is derived from an EMBL/GenBank/DDBJ whole genome shotgun (WGS) entry which is preliminary data.</text>
</comment>
<dbReference type="Pfam" id="PF00343">
    <property type="entry name" value="Phosphorylase"/>
    <property type="match status" value="1"/>
</dbReference>
<dbReference type="InterPro" id="IPR000811">
    <property type="entry name" value="Glyco_trans_35"/>
</dbReference>
<sequence length="839" mass="95005">MTEAVQRTAAMADGPLESLVQLALDLRWSWHHTSDELWRRLEPELWDLTQNAWVILQTVSQQKLKATLEQPAMMQLLEELIAERRSAIESPGWFRQTHADSPLTCVAYFSMEFMLSEALPIYSGGLGNVAGDQLKAASDLDIPVVGIGLLYQQGYFRQQIDAEGLQQALYPFNDPGQLPITPVRDAAGEWLRIPVVLPGFKLWIRVWQAVVGRTRLYLLDTNDPANLPSYRGITSELYPSGAEARLRQEMVLGIAGWRLLRSLGLHAEVCHMNEGHAAFAVLERAHGWMLDHKQPFDIALAVTRAGNLFTTHTPVEAGFDRFAPQLIEQYFTLYAEQALGIPLKYLLALGRQNPEDSSEPFNMAYLAIRGSCAINGVSKLHGQVSRRIFQPLFPRWPQLEVPVTAITNGVHTPSWDSAASDALWTRSCGKGRWLGSLKTLEESLRCVSDEEFWELRAVSRRELVEYTRVRLARELAARGEHPQQVAVAGQVFDSNTLTIGFARRFTAYKRPNLLLHDPERLIRILTNRDFPVQLVLAGKAHPQDFVGQQLIQQWVRFVHRPEVRPHAVFLSDHDMHLTEHLVQGVDLWLNTPRRPWEACGTSGMKVLVNGGLNISVLDGWWAEAFSPEIGWAIGDGQEHDGARDAQDANQLYQLLEERVIPEFYHRNSQGIPARWVARMKESMARLTSAFSSNRAVREYTEQHYLPAATAYLKRARSETLGAELLEWRQHLDRHWHTIRFGTLTVLQEKERFLFSAQLYLNSLPANSIQMEIFADSPTGGHPLIEVMQRGPDLVGSQNAYLYTGSVPADRPSQDFTVRVVPFHPEASVPIEASHILWQR</sequence>
<dbReference type="PANTHER" id="PTHR42655">
    <property type="entry name" value="GLYCOGEN PHOSPHORYLASE"/>
    <property type="match status" value="1"/>
</dbReference>
<dbReference type="InterPro" id="IPR052182">
    <property type="entry name" value="Glycogen/Maltodextrin_Phosph"/>
</dbReference>
<evidence type="ECO:0000259" key="5">
    <source>
        <dbReference type="Pfam" id="PF11897"/>
    </source>
</evidence>